<dbReference type="SMART" id="SM00347">
    <property type="entry name" value="HTH_MARR"/>
    <property type="match status" value="1"/>
</dbReference>
<dbReference type="InterPro" id="IPR036388">
    <property type="entry name" value="WH-like_DNA-bd_sf"/>
</dbReference>
<dbReference type="InterPro" id="IPR036390">
    <property type="entry name" value="WH_DNA-bd_sf"/>
</dbReference>
<reference evidence="6" key="1">
    <citation type="journal article" date="2019" name="Int. J. Syst. Evol. Microbiol.">
        <title>The Global Catalogue of Microorganisms (GCM) 10K type strain sequencing project: providing services to taxonomists for standard genome sequencing and annotation.</title>
        <authorList>
            <consortium name="The Broad Institute Genomics Platform"/>
            <consortium name="The Broad Institute Genome Sequencing Center for Infectious Disease"/>
            <person name="Wu L."/>
            <person name="Ma J."/>
        </authorList>
    </citation>
    <scope>NUCLEOTIDE SEQUENCE [LARGE SCALE GENOMIC DNA]</scope>
    <source>
        <strain evidence="6">CGMCC 1.15304</strain>
    </source>
</reference>
<evidence type="ECO:0000256" key="3">
    <source>
        <dbReference type="ARBA" id="ARBA00023163"/>
    </source>
</evidence>
<keyword evidence="6" id="KW-1185">Reference proteome</keyword>
<dbReference type="EMBL" id="JBHSCR010000003">
    <property type="protein sequence ID" value="MFC4347471.1"/>
    <property type="molecule type" value="Genomic_DNA"/>
</dbReference>
<accession>A0ABV8U9K9</accession>
<dbReference type="Pfam" id="PF01047">
    <property type="entry name" value="MarR"/>
    <property type="match status" value="1"/>
</dbReference>
<dbReference type="PANTHER" id="PTHR42756">
    <property type="entry name" value="TRANSCRIPTIONAL REGULATOR, MARR"/>
    <property type="match status" value="1"/>
</dbReference>
<comment type="caution">
    <text evidence="5">The sequence shown here is derived from an EMBL/GenBank/DDBJ whole genome shotgun (WGS) entry which is preliminary data.</text>
</comment>
<gene>
    <name evidence="5" type="ORF">ACFO5Q_06395</name>
</gene>
<name>A0ABV8U9K9_9PROT</name>
<dbReference type="Proteomes" id="UP001595776">
    <property type="component" value="Unassembled WGS sequence"/>
</dbReference>
<keyword evidence="3" id="KW-0804">Transcription</keyword>
<evidence type="ECO:0000256" key="1">
    <source>
        <dbReference type="ARBA" id="ARBA00023015"/>
    </source>
</evidence>
<keyword evidence="1" id="KW-0805">Transcription regulation</keyword>
<dbReference type="SUPFAM" id="SSF46785">
    <property type="entry name" value="Winged helix' DNA-binding domain"/>
    <property type="match status" value="1"/>
</dbReference>
<evidence type="ECO:0000313" key="6">
    <source>
        <dbReference type="Proteomes" id="UP001595776"/>
    </source>
</evidence>
<feature type="domain" description="HTH marR-type" evidence="4">
    <location>
        <begin position="10"/>
        <end position="160"/>
    </location>
</feature>
<keyword evidence="2" id="KW-0238">DNA-binding</keyword>
<protein>
    <submittedName>
        <fullName evidence="5">MarR family winged helix-turn-helix transcriptional regulator</fullName>
    </submittedName>
</protein>
<dbReference type="PANTHER" id="PTHR42756:SF1">
    <property type="entry name" value="TRANSCRIPTIONAL REPRESSOR OF EMRAB OPERON"/>
    <property type="match status" value="1"/>
</dbReference>
<evidence type="ECO:0000313" key="5">
    <source>
        <dbReference type="EMBL" id="MFC4347471.1"/>
    </source>
</evidence>
<evidence type="ECO:0000259" key="4">
    <source>
        <dbReference type="PROSITE" id="PS50995"/>
    </source>
</evidence>
<dbReference type="Gene3D" id="1.10.10.10">
    <property type="entry name" value="Winged helix-like DNA-binding domain superfamily/Winged helix DNA-binding domain"/>
    <property type="match status" value="1"/>
</dbReference>
<dbReference type="InterPro" id="IPR000835">
    <property type="entry name" value="HTH_MarR-typ"/>
</dbReference>
<evidence type="ECO:0000256" key="2">
    <source>
        <dbReference type="ARBA" id="ARBA00023125"/>
    </source>
</evidence>
<proteinExistence type="predicted"/>
<dbReference type="PROSITE" id="PS50995">
    <property type="entry name" value="HTH_MARR_2"/>
    <property type="match status" value="1"/>
</dbReference>
<organism evidence="5 6">
    <name type="scientific">Kordiimonas lipolytica</name>
    <dbReference type="NCBI Taxonomy" id="1662421"/>
    <lineage>
        <taxon>Bacteria</taxon>
        <taxon>Pseudomonadati</taxon>
        <taxon>Pseudomonadota</taxon>
        <taxon>Alphaproteobacteria</taxon>
        <taxon>Kordiimonadales</taxon>
        <taxon>Kordiimonadaceae</taxon>
        <taxon>Kordiimonas</taxon>
    </lineage>
</organism>
<sequence length="197" mass="22410">MKNKNVSAARKRVFRLTDRIDLPLDLLEHLPFRIATVSNLLALPRDIHIREISDLEAREMRVLINIGSYMPINGADIAYQSRMDSYTVSRASKVLRSKGLVDVEADATNKRTKNFVLTEKGIAVYRAIADAIDMRSRAIDAAITASEKEALFDMLARIENQTEQLLAGQAIKRLEKGEDIPAEQRELIRWYKKGREN</sequence>
<dbReference type="RefSeq" id="WP_068153127.1">
    <property type="nucleotide sequence ID" value="NZ_JBHSCR010000003.1"/>
</dbReference>